<dbReference type="Proteomes" id="UP000092154">
    <property type="component" value="Unassembled WGS sequence"/>
</dbReference>
<accession>A0A1B7MVT2</accession>
<dbReference type="InParanoid" id="A0A1B7MVT2"/>
<dbReference type="AlphaFoldDB" id="A0A1B7MVT2"/>
<dbReference type="FunCoup" id="A0A1B7MVT2">
    <property type="interactions" value="240"/>
</dbReference>
<dbReference type="PANTHER" id="PTHR10285">
    <property type="entry name" value="URIDINE KINASE"/>
    <property type="match status" value="1"/>
</dbReference>
<dbReference type="SUPFAM" id="SSF52540">
    <property type="entry name" value="P-loop containing nucleoside triphosphate hydrolases"/>
    <property type="match status" value="1"/>
</dbReference>
<evidence type="ECO:0000313" key="2">
    <source>
        <dbReference type="Proteomes" id="UP000092154"/>
    </source>
</evidence>
<keyword evidence="1" id="KW-0378">Hydrolase</keyword>
<dbReference type="InterPro" id="IPR027417">
    <property type="entry name" value="P-loop_NTPase"/>
</dbReference>
<dbReference type="EMBL" id="KV448399">
    <property type="protein sequence ID" value="OAX36706.1"/>
    <property type="molecule type" value="Genomic_DNA"/>
</dbReference>
<dbReference type="CDD" id="cd02024">
    <property type="entry name" value="NRK1"/>
    <property type="match status" value="1"/>
</dbReference>
<evidence type="ECO:0000313" key="1">
    <source>
        <dbReference type="EMBL" id="OAX36706.1"/>
    </source>
</evidence>
<dbReference type="PROSITE" id="PS51257">
    <property type="entry name" value="PROKAR_LIPOPROTEIN"/>
    <property type="match status" value="1"/>
</dbReference>
<dbReference type="GO" id="GO:0016787">
    <property type="term" value="F:hydrolase activity"/>
    <property type="evidence" value="ECO:0007669"/>
    <property type="project" value="UniProtKB-KW"/>
</dbReference>
<organism evidence="1 2">
    <name type="scientific">Rhizopogon vinicolor AM-OR11-026</name>
    <dbReference type="NCBI Taxonomy" id="1314800"/>
    <lineage>
        <taxon>Eukaryota</taxon>
        <taxon>Fungi</taxon>
        <taxon>Dikarya</taxon>
        <taxon>Basidiomycota</taxon>
        <taxon>Agaricomycotina</taxon>
        <taxon>Agaricomycetes</taxon>
        <taxon>Agaricomycetidae</taxon>
        <taxon>Boletales</taxon>
        <taxon>Suillineae</taxon>
        <taxon>Rhizopogonaceae</taxon>
        <taxon>Rhizopogon</taxon>
    </lineage>
</organism>
<gene>
    <name evidence="1" type="ORF">K503DRAFT_720939</name>
</gene>
<proteinExistence type="predicted"/>
<dbReference type="Gene3D" id="3.40.50.300">
    <property type="entry name" value="P-loop containing nucleotide triphosphate hydrolases"/>
    <property type="match status" value="1"/>
</dbReference>
<dbReference type="STRING" id="1314800.A0A1B7MVT2"/>
<dbReference type="OrthoDB" id="10041966at2759"/>
<sequence>MANIKTKVILVGIGGVSCSGKTTLAEHLKNILPNSVVVHQDVRDLQPEEMLPTHQGLNTKNWDSPGSIDWVQMVKVLQDVKCTGSIPSDHVSGHDTGDIPIDDNRAVVWKARFEDLERDCLVAANIKVIWVLVEGFMLYWNQDVIRQLDMRIFLRLPEYVLKERREMRDGPLGQATWIDPEGYWDDICYPEYIKKHKNLFENGDVEHGAPRDSEDWVTGLLLIEPEVKEKKVDTMDVVEVCLEKIASHSTVVAVSDRTGY</sequence>
<reference evidence="1 2" key="1">
    <citation type="submission" date="2016-06" db="EMBL/GenBank/DDBJ databases">
        <title>Comparative genomics of the ectomycorrhizal sister species Rhizopogon vinicolor and Rhizopogon vesiculosus (Basidiomycota: Boletales) reveals a divergence of the mating type B locus.</title>
        <authorList>
            <consortium name="DOE Joint Genome Institute"/>
            <person name="Mujic A.B."/>
            <person name="Kuo A."/>
            <person name="Tritt A."/>
            <person name="Lipzen A."/>
            <person name="Chen C."/>
            <person name="Johnson J."/>
            <person name="Sharma A."/>
            <person name="Barry K."/>
            <person name="Grigoriev I.V."/>
            <person name="Spatafora J.W."/>
        </authorList>
    </citation>
    <scope>NUCLEOTIDE SEQUENCE [LARGE SCALE GENOMIC DNA]</scope>
    <source>
        <strain evidence="1 2">AM-OR11-026</strain>
    </source>
</reference>
<protein>
    <submittedName>
        <fullName evidence="1">p-loop containing nucleoside triphosphate hydrolase protein</fullName>
    </submittedName>
</protein>
<name>A0A1B7MVT2_9AGAM</name>
<keyword evidence="2" id="KW-1185">Reference proteome</keyword>